<dbReference type="AlphaFoldDB" id="A0A0D0CW73"/>
<dbReference type="InParanoid" id="A0A0D0CW73"/>
<evidence type="ECO:0000313" key="2">
    <source>
        <dbReference type="Proteomes" id="UP000054538"/>
    </source>
</evidence>
<feature type="non-terminal residue" evidence="1">
    <location>
        <position position="1"/>
    </location>
</feature>
<accession>A0A0D0CW73</accession>
<dbReference type="Proteomes" id="UP000054538">
    <property type="component" value="Unassembled WGS sequence"/>
</dbReference>
<protein>
    <submittedName>
        <fullName evidence="1">Uncharacterized protein</fullName>
    </submittedName>
</protein>
<reference evidence="1 2" key="1">
    <citation type="submission" date="2014-04" db="EMBL/GenBank/DDBJ databases">
        <authorList>
            <consortium name="DOE Joint Genome Institute"/>
            <person name="Kuo A."/>
            <person name="Kohler A."/>
            <person name="Jargeat P."/>
            <person name="Nagy L.G."/>
            <person name="Floudas D."/>
            <person name="Copeland A."/>
            <person name="Barry K.W."/>
            <person name="Cichocki N."/>
            <person name="Veneault-Fourrey C."/>
            <person name="LaButti K."/>
            <person name="Lindquist E.A."/>
            <person name="Lipzen A."/>
            <person name="Lundell T."/>
            <person name="Morin E."/>
            <person name="Murat C."/>
            <person name="Sun H."/>
            <person name="Tunlid A."/>
            <person name="Henrissat B."/>
            <person name="Grigoriev I.V."/>
            <person name="Hibbett D.S."/>
            <person name="Martin F."/>
            <person name="Nordberg H.P."/>
            <person name="Cantor M.N."/>
            <person name="Hua S.X."/>
        </authorList>
    </citation>
    <scope>NUCLEOTIDE SEQUENCE [LARGE SCALE GENOMIC DNA]</scope>
    <source>
        <strain evidence="1 2">Ve08.2h10</strain>
    </source>
</reference>
<reference evidence="2" key="2">
    <citation type="submission" date="2015-01" db="EMBL/GenBank/DDBJ databases">
        <title>Evolutionary Origins and Diversification of the Mycorrhizal Mutualists.</title>
        <authorList>
            <consortium name="DOE Joint Genome Institute"/>
            <consortium name="Mycorrhizal Genomics Consortium"/>
            <person name="Kohler A."/>
            <person name="Kuo A."/>
            <person name="Nagy L.G."/>
            <person name="Floudas D."/>
            <person name="Copeland A."/>
            <person name="Barry K.W."/>
            <person name="Cichocki N."/>
            <person name="Veneault-Fourrey C."/>
            <person name="LaButti K."/>
            <person name="Lindquist E.A."/>
            <person name="Lipzen A."/>
            <person name="Lundell T."/>
            <person name="Morin E."/>
            <person name="Murat C."/>
            <person name="Riley R."/>
            <person name="Ohm R."/>
            <person name="Sun H."/>
            <person name="Tunlid A."/>
            <person name="Henrissat B."/>
            <person name="Grigoriev I.V."/>
            <person name="Hibbett D.S."/>
            <person name="Martin F."/>
        </authorList>
    </citation>
    <scope>NUCLEOTIDE SEQUENCE [LARGE SCALE GENOMIC DNA]</scope>
    <source>
        <strain evidence="2">Ve08.2h10</strain>
    </source>
</reference>
<organism evidence="1 2">
    <name type="scientific">Paxillus rubicundulus Ve08.2h10</name>
    <dbReference type="NCBI Taxonomy" id="930991"/>
    <lineage>
        <taxon>Eukaryota</taxon>
        <taxon>Fungi</taxon>
        <taxon>Dikarya</taxon>
        <taxon>Basidiomycota</taxon>
        <taxon>Agaricomycotina</taxon>
        <taxon>Agaricomycetes</taxon>
        <taxon>Agaricomycetidae</taxon>
        <taxon>Boletales</taxon>
        <taxon>Paxilineae</taxon>
        <taxon>Paxillaceae</taxon>
        <taxon>Paxillus</taxon>
    </lineage>
</organism>
<dbReference type="HOGENOM" id="CLU_1253279_0_0_1"/>
<dbReference type="OrthoDB" id="2693345at2759"/>
<name>A0A0D0CW73_9AGAM</name>
<keyword evidence="2" id="KW-1185">Reference proteome</keyword>
<gene>
    <name evidence="1" type="ORF">PAXRUDRAFT_29093</name>
</gene>
<evidence type="ECO:0000313" key="1">
    <source>
        <dbReference type="EMBL" id="KIK75341.1"/>
    </source>
</evidence>
<proteinExistence type="predicted"/>
<sequence>MADTGLSISPCCTWPTNVDKHPSGIFKPLQQHSKAKKAANNKCLRDAEAARAQATNDGIQCLVMMEIEAEIKPQPRSKYLAETINQGLENSECQQVKHCRAPPVLTNTPGSNADIFAEMVVDAEEKIATLKGNKAGSAKDVLKLIQPAESDEEIEGPLMQCITPCVTSSSVKCKVVELKVISDSKPDDEPNSDNAMMGVEHVDLTPKDLDRVAKGYHATSS</sequence>
<dbReference type="EMBL" id="KN828175">
    <property type="protein sequence ID" value="KIK75341.1"/>
    <property type="molecule type" value="Genomic_DNA"/>
</dbReference>